<feature type="compositionally biased region" description="Low complexity" evidence="1">
    <location>
        <begin position="142"/>
        <end position="156"/>
    </location>
</feature>
<organism evidence="2">
    <name type="scientific">Chromera velia CCMP2878</name>
    <dbReference type="NCBI Taxonomy" id="1169474"/>
    <lineage>
        <taxon>Eukaryota</taxon>
        <taxon>Sar</taxon>
        <taxon>Alveolata</taxon>
        <taxon>Colpodellida</taxon>
        <taxon>Chromeraceae</taxon>
        <taxon>Chromera</taxon>
    </lineage>
</organism>
<feature type="region of interest" description="Disordered" evidence="1">
    <location>
        <begin position="186"/>
        <end position="252"/>
    </location>
</feature>
<feature type="compositionally biased region" description="Basic and acidic residues" evidence="1">
    <location>
        <begin position="571"/>
        <end position="585"/>
    </location>
</feature>
<dbReference type="EMBL" id="CDMZ01000246">
    <property type="protein sequence ID" value="CEM10076.1"/>
    <property type="molecule type" value="Genomic_DNA"/>
</dbReference>
<reference evidence="2" key="1">
    <citation type="submission" date="2014-11" db="EMBL/GenBank/DDBJ databases">
        <authorList>
            <person name="Otto D Thomas"/>
            <person name="Naeem Raeece"/>
        </authorList>
    </citation>
    <scope>NUCLEOTIDE SEQUENCE</scope>
</reference>
<evidence type="ECO:0000313" key="2">
    <source>
        <dbReference type="EMBL" id="CEM10076.1"/>
    </source>
</evidence>
<sequence>MSKKSAPKYVIPVKKVPVDFDTFKDICFANLRNEIAHTPDRNTRIKVLKETLHWLGDHKSTFEGDTYELSKQSRKFLKAVTPPDAVPVPEEKKRTDVYLACEPRPAEKVLLPPRGADASGGAEGLPPIVPGGGGTGDGGGEASPSSPEGGQEAAGGTEQLEALARAAGTSSNVKISANLQTAHSIWPIIRGRNPPLDYQPQPDPDADPKGKGKGKAKAKPKPKPKPKAKADARTGTPSTQTGGVSTMSPTYFSRPVTTLGNTWEGLTTAPRAAFTPYSHEGRYAEDTLATVPVPPLPPGSRGRDAWTSRPNSAFTLSPPYSRVQTPGQVARSRVLNPNINWRMLGPGWQYKGGVGGGPFTPDGTPIYTPGSHGDGVKRPKTSYMSTSGRTSTFMGRPGTSISGVGVSGMRTETPMAMFRGLDGAPIPGEQTPAAGGGGLGTPTPTPGARMSAMSEMAAGGRAMTSQGMRSPWDPVGEIDPRLHEVEHNGMARWVTEMNRKLVAKRVRRSTEEALREWESSSANIENEATWRLHSSRWLREVMRQRRLQPHSNADRDPQEEWDEHLEGVKAAERQRLEAEDRERRGVTGSEDGSDDEEDGKKKKKEPPEVIPPMKTVDISDPTDFRAAREREQKAKMEANEEEATRKRRMNEWFSEPMRLPTEVKQIRKIYRDSLMINPLKPVEIAAPDETDIDSWVHVSSAPAAMFDSLQGDRGFARELAFCELRKGWDTNMKPLRDAFGGDNTKPVGWLHKPLRGKKLQEQVAKEEAEKLARAPPKLEPGELNSSLQCMFEIRRKQLLEAEKVKDLLGYLPMPTEDYALPRLEFNENVMLPFGPPRLLINPLYEPPNKKKKKGKKGKKK</sequence>
<evidence type="ECO:0000256" key="1">
    <source>
        <dbReference type="SAM" id="MobiDB-lite"/>
    </source>
</evidence>
<feature type="compositionally biased region" description="Polar residues" evidence="1">
    <location>
        <begin position="235"/>
        <end position="252"/>
    </location>
</feature>
<dbReference type="AlphaFoldDB" id="A0A0G4FBT2"/>
<feature type="region of interest" description="Disordered" evidence="1">
    <location>
        <begin position="367"/>
        <end position="406"/>
    </location>
</feature>
<feature type="compositionally biased region" description="Gly residues" evidence="1">
    <location>
        <begin position="130"/>
        <end position="141"/>
    </location>
</feature>
<name>A0A0G4FBT2_9ALVE</name>
<feature type="region of interest" description="Disordered" evidence="1">
    <location>
        <begin position="109"/>
        <end position="156"/>
    </location>
</feature>
<gene>
    <name evidence="2" type="ORF">Cvel_16082</name>
</gene>
<feature type="region of interest" description="Disordered" evidence="1">
    <location>
        <begin position="571"/>
        <end position="619"/>
    </location>
</feature>
<feature type="compositionally biased region" description="Polar residues" evidence="1">
    <location>
        <begin position="382"/>
        <end position="393"/>
    </location>
</feature>
<dbReference type="VEuPathDB" id="CryptoDB:Cvel_16082"/>
<feature type="region of interest" description="Disordered" evidence="1">
    <location>
        <begin position="286"/>
        <end position="327"/>
    </location>
</feature>
<accession>A0A0G4FBT2</accession>
<feature type="region of interest" description="Disordered" evidence="1">
    <location>
        <begin position="841"/>
        <end position="860"/>
    </location>
</feature>
<feature type="compositionally biased region" description="Basic residues" evidence="1">
    <location>
        <begin position="211"/>
        <end position="227"/>
    </location>
</feature>
<protein>
    <submittedName>
        <fullName evidence="2">Uncharacterized protein</fullName>
    </submittedName>
</protein>
<feature type="compositionally biased region" description="Basic residues" evidence="1">
    <location>
        <begin position="849"/>
        <end position="860"/>
    </location>
</feature>
<proteinExistence type="predicted"/>